<evidence type="ECO:0000313" key="2">
    <source>
        <dbReference type="EMBL" id="EPS28998.1"/>
    </source>
</evidence>
<reference evidence="2 3" key="1">
    <citation type="journal article" date="2013" name="PLoS ONE">
        <title>Genomic and secretomic analyses reveal unique features of the lignocellulolytic enzyme system of Penicillium decumbens.</title>
        <authorList>
            <person name="Liu G."/>
            <person name="Zhang L."/>
            <person name="Wei X."/>
            <person name="Zou G."/>
            <person name="Qin Y."/>
            <person name="Ma L."/>
            <person name="Li J."/>
            <person name="Zheng H."/>
            <person name="Wang S."/>
            <person name="Wang C."/>
            <person name="Xun L."/>
            <person name="Zhao G.-P."/>
            <person name="Zhou Z."/>
            <person name="Qu Y."/>
        </authorList>
    </citation>
    <scope>NUCLEOTIDE SEQUENCE [LARGE SCALE GENOMIC DNA]</scope>
    <source>
        <strain evidence="3">114-2 / CGMCC 5302</strain>
    </source>
</reference>
<protein>
    <submittedName>
        <fullName evidence="2">Uncharacterized protein</fullName>
    </submittedName>
</protein>
<feature type="region of interest" description="Disordered" evidence="1">
    <location>
        <begin position="68"/>
        <end position="102"/>
    </location>
</feature>
<feature type="region of interest" description="Disordered" evidence="1">
    <location>
        <begin position="1"/>
        <end position="31"/>
    </location>
</feature>
<gene>
    <name evidence="2" type="ORF">PDE_03944</name>
</gene>
<sequence length="102" mass="11070">MESSHGTEKEKRFRPTARVRQTDTRGASGNQAELTAWCISELLHDLSMPGGGQYMLEARTIACLDEHSAPASTRASLTDSAGERNLKHPSFTDGRVHGGAPY</sequence>
<evidence type="ECO:0000256" key="1">
    <source>
        <dbReference type="SAM" id="MobiDB-lite"/>
    </source>
</evidence>
<proteinExistence type="predicted"/>
<evidence type="ECO:0000313" key="3">
    <source>
        <dbReference type="Proteomes" id="UP000019376"/>
    </source>
</evidence>
<accession>S8ASF5</accession>
<organism evidence="2 3">
    <name type="scientific">Penicillium oxalicum (strain 114-2 / CGMCC 5302)</name>
    <name type="common">Penicillium decumbens</name>
    <dbReference type="NCBI Taxonomy" id="933388"/>
    <lineage>
        <taxon>Eukaryota</taxon>
        <taxon>Fungi</taxon>
        <taxon>Dikarya</taxon>
        <taxon>Ascomycota</taxon>
        <taxon>Pezizomycotina</taxon>
        <taxon>Eurotiomycetes</taxon>
        <taxon>Eurotiomycetidae</taxon>
        <taxon>Eurotiales</taxon>
        <taxon>Aspergillaceae</taxon>
        <taxon>Penicillium</taxon>
    </lineage>
</organism>
<dbReference type="HOGENOM" id="CLU_2278408_0_0_1"/>
<feature type="compositionally biased region" description="Polar residues" evidence="1">
    <location>
        <begin position="70"/>
        <end position="79"/>
    </location>
</feature>
<feature type="compositionally biased region" description="Basic and acidic residues" evidence="1">
    <location>
        <begin position="1"/>
        <end position="13"/>
    </location>
</feature>
<dbReference type="Proteomes" id="UP000019376">
    <property type="component" value="Unassembled WGS sequence"/>
</dbReference>
<name>S8ASF5_PENO1</name>
<dbReference type="AlphaFoldDB" id="S8ASF5"/>
<keyword evidence="3" id="KW-1185">Reference proteome</keyword>
<dbReference type="EMBL" id="KB644411">
    <property type="protein sequence ID" value="EPS28998.1"/>
    <property type="molecule type" value="Genomic_DNA"/>
</dbReference>